<dbReference type="GO" id="GO:0003697">
    <property type="term" value="F:single-stranded DNA binding"/>
    <property type="evidence" value="ECO:0007669"/>
    <property type="project" value="InterPro"/>
</dbReference>
<dbReference type="InterPro" id="IPR003738">
    <property type="entry name" value="SRAP"/>
</dbReference>
<evidence type="ECO:0000313" key="3">
    <source>
        <dbReference type="EMBL" id="OCH99124.1"/>
    </source>
</evidence>
<dbReference type="Proteomes" id="UP000054715">
    <property type="component" value="Unassembled WGS sequence"/>
</dbReference>
<evidence type="ECO:0000313" key="5">
    <source>
        <dbReference type="Proteomes" id="UP000093336"/>
    </source>
</evidence>
<dbReference type="AlphaFoldDB" id="A0A0W0UNC2"/>
<keyword evidence="5" id="KW-1185">Reference proteome</keyword>
<feature type="transmembrane region" description="Helical" evidence="1">
    <location>
        <begin position="58"/>
        <end position="79"/>
    </location>
</feature>
<keyword evidence="1" id="KW-1133">Transmembrane helix</keyword>
<name>A0A0W0UNC2_9GAMM</name>
<evidence type="ECO:0000313" key="4">
    <source>
        <dbReference type="Proteomes" id="UP000054715"/>
    </source>
</evidence>
<organism evidence="2 4">
    <name type="scientific">Legionella jamestowniensis</name>
    <dbReference type="NCBI Taxonomy" id="455"/>
    <lineage>
        <taxon>Bacteria</taxon>
        <taxon>Pseudomonadati</taxon>
        <taxon>Pseudomonadota</taxon>
        <taxon>Gammaproteobacteria</taxon>
        <taxon>Legionellales</taxon>
        <taxon>Legionellaceae</taxon>
        <taxon>Legionella</taxon>
    </lineage>
</organism>
<dbReference type="InterPro" id="IPR036590">
    <property type="entry name" value="SRAP-like"/>
</dbReference>
<comment type="caution">
    <text evidence="2">The sequence shown here is derived from an EMBL/GenBank/DDBJ whole genome shotgun (WGS) entry which is preliminary data.</text>
</comment>
<dbReference type="Gene3D" id="3.90.1680.10">
    <property type="entry name" value="SOS response associated peptidase-like"/>
    <property type="match status" value="1"/>
</dbReference>
<reference evidence="2 4" key="1">
    <citation type="submission" date="2015-11" db="EMBL/GenBank/DDBJ databases">
        <title>Genomic analysis of 38 Legionella species identifies large and diverse effector repertoires.</title>
        <authorList>
            <person name="Burstein D."/>
            <person name="Amaro F."/>
            <person name="Zusman T."/>
            <person name="Lifshitz Z."/>
            <person name="Cohen O."/>
            <person name="Gilbert J.A."/>
            <person name="Pupko T."/>
            <person name="Shuman H.A."/>
            <person name="Segal G."/>
        </authorList>
    </citation>
    <scope>NUCLEOTIDE SEQUENCE [LARGE SCALE GENOMIC DNA]</scope>
    <source>
        <strain evidence="2 4">JA-26-G1-E2</strain>
    </source>
</reference>
<dbReference type="SUPFAM" id="SSF143081">
    <property type="entry name" value="BB1717-like"/>
    <property type="match status" value="1"/>
</dbReference>
<gene>
    <name evidence="3" type="ORF">A8135_07655</name>
    <name evidence="2" type="ORF">Ljam_0626</name>
</gene>
<proteinExistence type="predicted"/>
<evidence type="ECO:0008006" key="6">
    <source>
        <dbReference type="Google" id="ProtNLM"/>
    </source>
</evidence>
<dbReference type="Pfam" id="PF02586">
    <property type="entry name" value="SRAP"/>
    <property type="match status" value="1"/>
</dbReference>
<dbReference type="PATRIC" id="fig|455.5.peg.663"/>
<sequence>MCGRFTLDTDYAKIKKQFGIHQIEPLPGSFNVAPTETALCLMNTDEGLEAVQMRWGIVSWYVTLLFLSLCILGFAPVSLHR</sequence>
<keyword evidence="1" id="KW-0812">Transmembrane</keyword>
<dbReference type="EMBL" id="LYOZ01000002">
    <property type="protein sequence ID" value="OCH99124.1"/>
    <property type="molecule type" value="Genomic_DNA"/>
</dbReference>
<reference evidence="3 5" key="2">
    <citation type="submission" date="2016-05" db="EMBL/GenBank/DDBJ databases">
        <authorList>
            <person name="Prochazka B."/>
            <person name="Indra A."/>
            <person name="Hasenberger P."/>
            <person name="Blaschitz M."/>
            <person name="Wagner L."/>
            <person name="Wewalka G."/>
            <person name="Sorschag S."/>
            <person name="Schmid D."/>
            <person name="Ruppitsch W."/>
        </authorList>
    </citation>
    <scope>NUCLEOTIDE SEQUENCE [LARGE SCALE GENOMIC DNA]</scope>
    <source>
        <strain evidence="3 5">974010_12</strain>
    </source>
</reference>
<dbReference type="GO" id="GO:0106300">
    <property type="term" value="P:protein-DNA covalent cross-linking repair"/>
    <property type="evidence" value="ECO:0007669"/>
    <property type="project" value="InterPro"/>
</dbReference>
<protein>
    <recommendedName>
        <fullName evidence="6">Abasic site processing protein</fullName>
    </recommendedName>
</protein>
<accession>A0A0W0UNC2</accession>
<evidence type="ECO:0000313" key="2">
    <source>
        <dbReference type="EMBL" id="KTD09276.1"/>
    </source>
</evidence>
<dbReference type="EMBL" id="LNYG01000012">
    <property type="protein sequence ID" value="KTD09276.1"/>
    <property type="molecule type" value="Genomic_DNA"/>
</dbReference>
<dbReference type="RefSeq" id="WP_058448685.1">
    <property type="nucleotide sequence ID" value="NZ_CAAAJF010000015.1"/>
</dbReference>
<dbReference type="Proteomes" id="UP000093336">
    <property type="component" value="Unassembled WGS sequence"/>
</dbReference>
<evidence type="ECO:0000256" key="1">
    <source>
        <dbReference type="SAM" id="Phobius"/>
    </source>
</evidence>
<dbReference type="OrthoDB" id="6192129at2"/>
<keyword evidence="1" id="KW-0472">Membrane</keyword>